<sequence>MGEIIINGYKRLFEIQLLHHYWLDDGATVFDLISTQTQRDKRLLSYDMRQFLSVSPTASTSKSLRGFGCVYKNTALGCVVAVPQDAVIPAETKFEFTVTVIDPAFYNYTALTLRPQKIYELYHKPEDKTYRFKEDVPVLSNLTGASRWTGDNKALFLSREFPDLAADDTVESLIKSGNELYQLTGDQPDATTQLLKVNKDSVPVFVNQDDVPAIVSPAGLSGKPSRGIVLSDDIPDNVFALIRLSAVRLDNKDFSFVDGNGHAKAPNTVFQIRFKNRSTFWKYFNKKTGAEVSTGTAPLPLSHYGNAGAKQKPSQGLVKAMKSGVKITQLVSEIYV</sequence>
<dbReference type="AlphaFoldDB" id="A0A1V6LWZ5"/>
<evidence type="ECO:0000313" key="2">
    <source>
        <dbReference type="Proteomes" id="UP000242219"/>
    </source>
</evidence>
<proteinExistence type="predicted"/>
<dbReference type="Proteomes" id="UP000242219">
    <property type="component" value="Unassembled WGS sequence"/>
</dbReference>
<gene>
    <name evidence="1" type="ORF">BIY37_12475</name>
</gene>
<name>A0A1V6LWZ5_9BACT</name>
<protein>
    <submittedName>
        <fullName evidence="1">Uncharacterized protein</fullName>
    </submittedName>
</protein>
<dbReference type="EMBL" id="MJUW02000120">
    <property type="protein sequence ID" value="OQD44660.1"/>
    <property type="molecule type" value="Genomic_DNA"/>
</dbReference>
<reference evidence="1 2" key="1">
    <citation type="journal article" date="2016" name="Genome Announc.">
        <title>Draft Genome Sequence of the Anaerobic Ammonium-Oxidizing Bacterium 'Candidatus Brocadia sp. 40'.</title>
        <authorList>
            <person name="Ali M."/>
            <person name="Haroon M.F."/>
            <person name="Narita Y."/>
            <person name="Zhang L."/>
            <person name="Rangel Shaw D."/>
            <person name="Okabe S."/>
            <person name="Saikaly P.E."/>
        </authorList>
    </citation>
    <scope>NUCLEOTIDE SEQUENCE [LARGE SCALE GENOMIC DNA]</scope>
    <source>
        <strain evidence="1 2">40</strain>
    </source>
</reference>
<comment type="caution">
    <text evidence="1">The sequence shown here is derived from an EMBL/GenBank/DDBJ whole genome shotgun (WGS) entry which is preliminary data.</text>
</comment>
<organism evidence="1 2">
    <name type="scientific">Candidatus Brocadia sapporoensis</name>
    <dbReference type="NCBI Taxonomy" id="392547"/>
    <lineage>
        <taxon>Bacteria</taxon>
        <taxon>Pseudomonadati</taxon>
        <taxon>Planctomycetota</taxon>
        <taxon>Candidatus Brocadiia</taxon>
        <taxon>Candidatus Brocadiales</taxon>
        <taxon>Candidatus Brocadiaceae</taxon>
        <taxon>Candidatus Brocadia</taxon>
    </lineage>
</organism>
<evidence type="ECO:0000313" key="1">
    <source>
        <dbReference type="EMBL" id="OQD44660.1"/>
    </source>
</evidence>
<dbReference type="RefSeq" id="WP_070068148.1">
    <property type="nucleotide sequence ID" value="NZ_MJUW02000120.1"/>
</dbReference>
<keyword evidence="2" id="KW-1185">Reference proteome</keyword>
<accession>A0A1V6LWZ5</accession>